<name>F4S1E5_MELLP</name>
<dbReference type="RefSeq" id="XP_007415165.1">
    <property type="nucleotide sequence ID" value="XM_007415103.1"/>
</dbReference>
<dbReference type="InParanoid" id="F4S1E5"/>
<dbReference type="GeneID" id="18936116"/>
<organism evidence="2">
    <name type="scientific">Melampsora larici-populina (strain 98AG31 / pathotype 3-4-7)</name>
    <name type="common">Poplar leaf rust fungus</name>
    <dbReference type="NCBI Taxonomy" id="747676"/>
    <lineage>
        <taxon>Eukaryota</taxon>
        <taxon>Fungi</taxon>
        <taxon>Dikarya</taxon>
        <taxon>Basidiomycota</taxon>
        <taxon>Pucciniomycotina</taxon>
        <taxon>Pucciniomycetes</taxon>
        <taxon>Pucciniales</taxon>
        <taxon>Melampsoraceae</taxon>
        <taxon>Melampsora</taxon>
    </lineage>
</organism>
<dbReference type="HOGENOM" id="CLU_1250906_0_0_1"/>
<keyword evidence="2" id="KW-1185">Reference proteome</keyword>
<evidence type="ECO:0000313" key="1">
    <source>
        <dbReference type="EMBL" id="EGG01574.1"/>
    </source>
</evidence>
<protein>
    <submittedName>
        <fullName evidence="1">Uncharacterized protein</fullName>
    </submittedName>
</protein>
<dbReference type="AlphaFoldDB" id="F4S1E5"/>
<proteinExistence type="predicted"/>
<evidence type="ECO:0000313" key="2">
    <source>
        <dbReference type="Proteomes" id="UP000001072"/>
    </source>
</evidence>
<accession>F4S1E5</accession>
<dbReference type="KEGG" id="mlr:MELLADRAFT_92065"/>
<sequence>MQSSESFPIIQYLKRGAGLNAYSRLTLRWSGFLQVEPNHDTCISHRKAYNASVHLNCDEGPVPVLLLQEGNESGQNLEGRLQLEGIVVQGGPNRRARLMIEDDACGSNSLLSSTAPRTGLNVRGEGMVLSDAVVQSGSDGGDWRLAEVMHREWDMQHLIFREFFVNYMYDSSELTGIGEGRGDIGSVLWLEGAVVNVLGQGGRWIVRLSEYRRAG</sequence>
<gene>
    <name evidence="1" type="ORF">MELLADRAFT_92065</name>
</gene>
<dbReference type="Proteomes" id="UP000001072">
    <property type="component" value="Unassembled WGS sequence"/>
</dbReference>
<dbReference type="EMBL" id="GL883137">
    <property type="protein sequence ID" value="EGG01574.1"/>
    <property type="molecule type" value="Genomic_DNA"/>
</dbReference>
<dbReference type="VEuPathDB" id="FungiDB:MELLADRAFT_92065"/>
<reference evidence="2" key="1">
    <citation type="journal article" date="2011" name="Proc. Natl. Acad. Sci. U.S.A.">
        <title>Obligate biotrophy features unraveled by the genomic analysis of rust fungi.</title>
        <authorList>
            <person name="Duplessis S."/>
            <person name="Cuomo C.A."/>
            <person name="Lin Y.-C."/>
            <person name="Aerts A."/>
            <person name="Tisserant E."/>
            <person name="Veneault-Fourrey C."/>
            <person name="Joly D.L."/>
            <person name="Hacquard S."/>
            <person name="Amselem J."/>
            <person name="Cantarel B.L."/>
            <person name="Chiu R."/>
            <person name="Coutinho P.M."/>
            <person name="Feau N."/>
            <person name="Field M."/>
            <person name="Frey P."/>
            <person name="Gelhaye E."/>
            <person name="Goldberg J."/>
            <person name="Grabherr M.G."/>
            <person name="Kodira C.D."/>
            <person name="Kohler A."/>
            <person name="Kuees U."/>
            <person name="Lindquist E.A."/>
            <person name="Lucas S.M."/>
            <person name="Mago R."/>
            <person name="Mauceli E."/>
            <person name="Morin E."/>
            <person name="Murat C."/>
            <person name="Pangilinan J.L."/>
            <person name="Park R."/>
            <person name="Pearson M."/>
            <person name="Quesneville H."/>
            <person name="Rouhier N."/>
            <person name="Sakthikumar S."/>
            <person name="Salamov A.A."/>
            <person name="Schmutz J."/>
            <person name="Selles B."/>
            <person name="Shapiro H."/>
            <person name="Tanguay P."/>
            <person name="Tuskan G.A."/>
            <person name="Henrissat B."/>
            <person name="Van de Peer Y."/>
            <person name="Rouze P."/>
            <person name="Ellis J.G."/>
            <person name="Dodds P.N."/>
            <person name="Schein J.E."/>
            <person name="Zhong S."/>
            <person name="Hamelin R.C."/>
            <person name="Grigoriev I.V."/>
            <person name="Szabo L.J."/>
            <person name="Martin F."/>
        </authorList>
    </citation>
    <scope>NUCLEOTIDE SEQUENCE [LARGE SCALE GENOMIC DNA]</scope>
    <source>
        <strain evidence="2">98AG31 / pathotype 3-4-7</strain>
    </source>
</reference>
<dbReference type="OrthoDB" id="10509828at2759"/>